<keyword evidence="2" id="KW-1185">Reference proteome</keyword>
<evidence type="ECO:0000313" key="1">
    <source>
        <dbReference type="EMBL" id="CAI0468000.1"/>
    </source>
</evidence>
<gene>
    <name evidence="1" type="ORF">LITE_LOCUS37641</name>
</gene>
<organism evidence="1 2">
    <name type="scientific">Linum tenue</name>
    <dbReference type="NCBI Taxonomy" id="586396"/>
    <lineage>
        <taxon>Eukaryota</taxon>
        <taxon>Viridiplantae</taxon>
        <taxon>Streptophyta</taxon>
        <taxon>Embryophyta</taxon>
        <taxon>Tracheophyta</taxon>
        <taxon>Spermatophyta</taxon>
        <taxon>Magnoliopsida</taxon>
        <taxon>eudicotyledons</taxon>
        <taxon>Gunneridae</taxon>
        <taxon>Pentapetalae</taxon>
        <taxon>rosids</taxon>
        <taxon>fabids</taxon>
        <taxon>Malpighiales</taxon>
        <taxon>Linaceae</taxon>
        <taxon>Linum</taxon>
    </lineage>
</organism>
<accession>A0AAV0PBP7</accession>
<name>A0AAV0PBP7_9ROSI</name>
<protein>
    <submittedName>
        <fullName evidence="1">Uncharacterized protein</fullName>
    </submittedName>
</protein>
<evidence type="ECO:0000313" key="2">
    <source>
        <dbReference type="Proteomes" id="UP001154282"/>
    </source>
</evidence>
<sequence length="179" mass="20527">MDQADRRGEQQHEKKLHNVKAITQDYSQEVNCWKLEGIVALQEMAANNLNNGINYFMNTTNVKAELGNFQVQESKGAKYVRNSYFFKLDERKEFTHQVTKDLFIYNEMGSQPIISSGGSMQLLCLSSNYFVSPADSCNFLQNYYVSPLLNKVYNLDQYGSFLVSLFNTFVKGSCTWTMA</sequence>
<dbReference type="EMBL" id="CAMGYJ010000008">
    <property type="protein sequence ID" value="CAI0468000.1"/>
    <property type="molecule type" value="Genomic_DNA"/>
</dbReference>
<comment type="caution">
    <text evidence="1">The sequence shown here is derived from an EMBL/GenBank/DDBJ whole genome shotgun (WGS) entry which is preliminary data.</text>
</comment>
<dbReference type="Proteomes" id="UP001154282">
    <property type="component" value="Unassembled WGS sequence"/>
</dbReference>
<dbReference type="AlphaFoldDB" id="A0AAV0PBP7"/>
<proteinExistence type="predicted"/>
<reference evidence="1" key="1">
    <citation type="submission" date="2022-08" db="EMBL/GenBank/DDBJ databases">
        <authorList>
            <person name="Gutierrez-Valencia J."/>
        </authorList>
    </citation>
    <scope>NUCLEOTIDE SEQUENCE</scope>
</reference>